<dbReference type="RefSeq" id="WP_113822872.1">
    <property type="nucleotide sequence ID" value="NZ_QOCE01000018.1"/>
</dbReference>
<gene>
    <name evidence="2" type="ORF">DS909_07670</name>
</gene>
<dbReference type="OrthoDB" id="7875627at2"/>
<feature type="chain" id="PRO_5016983679" description="Secreted protein" evidence="1">
    <location>
        <begin position="26"/>
        <end position="134"/>
    </location>
</feature>
<evidence type="ECO:0008006" key="4">
    <source>
        <dbReference type="Google" id="ProtNLM"/>
    </source>
</evidence>
<reference evidence="2 3" key="1">
    <citation type="submission" date="2018-07" db="EMBL/GenBank/DDBJ databases">
        <title>Modular assembly of carbohydrate-degrading microbial communities in the ocean.</title>
        <authorList>
            <person name="Enke T.N."/>
            <person name="Datta M.S."/>
            <person name="Schwartzman J.A."/>
            <person name="Cermak N."/>
            <person name="Schmitz D.A."/>
            <person name="Barrere J."/>
            <person name="Cordero O.X."/>
        </authorList>
    </citation>
    <scope>NUCLEOTIDE SEQUENCE [LARGE SCALE GENOMIC DNA]</scope>
    <source>
        <strain evidence="2 3">C3M10</strain>
    </source>
</reference>
<protein>
    <recommendedName>
        <fullName evidence="4">Secreted protein</fullName>
    </recommendedName>
</protein>
<dbReference type="Proteomes" id="UP000252706">
    <property type="component" value="Unassembled WGS sequence"/>
</dbReference>
<dbReference type="AlphaFoldDB" id="A0A366X6P5"/>
<organism evidence="2 3">
    <name type="scientific">Phaeobacter gallaeciensis</name>
    <dbReference type="NCBI Taxonomy" id="60890"/>
    <lineage>
        <taxon>Bacteria</taxon>
        <taxon>Pseudomonadati</taxon>
        <taxon>Pseudomonadota</taxon>
        <taxon>Alphaproteobacteria</taxon>
        <taxon>Rhodobacterales</taxon>
        <taxon>Roseobacteraceae</taxon>
        <taxon>Phaeobacter</taxon>
    </lineage>
</organism>
<accession>A0A366X6P5</accession>
<feature type="signal peptide" evidence="1">
    <location>
        <begin position="1"/>
        <end position="25"/>
    </location>
</feature>
<sequence length="134" mass="14007">MKMSRHAIPTAIAVSLLISAQTATAGNESRSKAYPLSNGLIEVVADFSENAIYWCGVGDYALLKLSKRGSDRIYVWQGPAQSAAKPGQRAVTFSFQPPAAGSGSTPLTTDVSIVGNSLSVGQAKRTCDERTASG</sequence>
<evidence type="ECO:0000313" key="2">
    <source>
        <dbReference type="EMBL" id="RBW57655.1"/>
    </source>
</evidence>
<comment type="caution">
    <text evidence="2">The sequence shown here is derived from an EMBL/GenBank/DDBJ whole genome shotgun (WGS) entry which is preliminary data.</text>
</comment>
<keyword evidence="1" id="KW-0732">Signal</keyword>
<evidence type="ECO:0000313" key="3">
    <source>
        <dbReference type="Proteomes" id="UP000252706"/>
    </source>
</evidence>
<name>A0A366X6P5_9RHOB</name>
<proteinExistence type="predicted"/>
<evidence type="ECO:0000256" key="1">
    <source>
        <dbReference type="SAM" id="SignalP"/>
    </source>
</evidence>
<dbReference type="EMBL" id="QOCE01000018">
    <property type="protein sequence ID" value="RBW57655.1"/>
    <property type="molecule type" value="Genomic_DNA"/>
</dbReference>